<protein>
    <recommendedName>
        <fullName evidence="4">Cilia- and flagella-associated protein 58 central coiled coil domain-containing protein</fullName>
    </recommendedName>
</protein>
<keyword evidence="6" id="KW-1185">Reference proteome</keyword>
<proteinExistence type="predicted"/>
<dbReference type="InterPro" id="IPR049270">
    <property type="entry name" value="CFAP58_CC"/>
</dbReference>
<gene>
    <name evidence="5" type="ORF">AMAG_04127</name>
</gene>
<feature type="coiled-coil region" evidence="2">
    <location>
        <begin position="302"/>
        <end position="378"/>
    </location>
</feature>
<dbReference type="OMA" id="HQRQFVG"/>
<feature type="compositionally biased region" description="Low complexity" evidence="3">
    <location>
        <begin position="60"/>
        <end position="90"/>
    </location>
</feature>
<dbReference type="eggNOG" id="ENOG502SK8N">
    <property type="taxonomic scope" value="Eukaryota"/>
</dbReference>
<feature type="domain" description="Cilia- and flagella-associated protein 58 central coiled coil" evidence="4">
    <location>
        <begin position="462"/>
        <end position="760"/>
    </location>
</feature>
<evidence type="ECO:0000256" key="3">
    <source>
        <dbReference type="SAM" id="MobiDB-lite"/>
    </source>
</evidence>
<dbReference type="AlphaFoldDB" id="A0A0L0S7K3"/>
<feature type="region of interest" description="Disordered" evidence="3">
    <location>
        <begin position="936"/>
        <end position="960"/>
    </location>
</feature>
<feature type="coiled-coil region" evidence="2">
    <location>
        <begin position="519"/>
        <end position="546"/>
    </location>
</feature>
<dbReference type="GO" id="GO:0005856">
    <property type="term" value="C:cytoskeleton"/>
    <property type="evidence" value="ECO:0007669"/>
    <property type="project" value="TreeGrafter"/>
</dbReference>
<dbReference type="EMBL" id="GG745333">
    <property type="protein sequence ID" value="KNE58563.1"/>
    <property type="molecule type" value="Genomic_DNA"/>
</dbReference>
<evidence type="ECO:0000259" key="4">
    <source>
        <dbReference type="Pfam" id="PF21771"/>
    </source>
</evidence>
<feature type="coiled-coil region" evidence="2">
    <location>
        <begin position="197"/>
        <end position="266"/>
    </location>
</feature>
<evidence type="ECO:0000313" key="6">
    <source>
        <dbReference type="Proteomes" id="UP000054350"/>
    </source>
</evidence>
<feature type="coiled-coil region" evidence="2">
    <location>
        <begin position="603"/>
        <end position="658"/>
    </location>
</feature>
<dbReference type="Proteomes" id="UP000054350">
    <property type="component" value="Unassembled WGS sequence"/>
</dbReference>
<feature type="compositionally biased region" description="Low complexity" evidence="3">
    <location>
        <begin position="7"/>
        <end position="19"/>
    </location>
</feature>
<dbReference type="VEuPathDB" id="FungiDB:AMAG_04127"/>
<keyword evidence="1 2" id="KW-0175">Coiled coil</keyword>
<feature type="region of interest" description="Disordered" evidence="3">
    <location>
        <begin position="1"/>
        <end position="94"/>
    </location>
</feature>
<dbReference type="PANTHER" id="PTHR32083">
    <property type="entry name" value="CILIA AND FLAGELLA-ASSOCIATED PROTEIN 58-RELATED"/>
    <property type="match status" value="1"/>
</dbReference>
<dbReference type="OrthoDB" id="264785at2759"/>
<feature type="compositionally biased region" description="Polar residues" evidence="3">
    <location>
        <begin position="24"/>
        <end position="59"/>
    </location>
</feature>
<evidence type="ECO:0000313" key="5">
    <source>
        <dbReference type="EMBL" id="KNE58563.1"/>
    </source>
</evidence>
<name>A0A0L0S7K3_ALLM3</name>
<dbReference type="Pfam" id="PF21771">
    <property type="entry name" value="CFAP58_CC"/>
    <property type="match status" value="1"/>
</dbReference>
<reference evidence="6" key="2">
    <citation type="submission" date="2009-11" db="EMBL/GenBank/DDBJ databases">
        <title>The Genome Sequence of Allomyces macrogynus strain ATCC 38327.</title>
        <authorList>
            <consortium name="The Broad Institute Genome Sequencing Platform"/>
            <person name="Russ C."/>
            <person name="Cuomo C."/>
            <person name="Shea T."/>
            <person name="Young S.K."/>
            <person name="Zeng Q."/>
            <person name="Koehrsen M."/>
            <person name="Haas B."/>
            <person name="Borodovsky M."/>
            <person name="Guigo R."/>
            <person name="Alvarado L."/>
            <person name="Berlin A."/>
            <person name="Borenstein D."/>
            <person name="Chen Z."/>
            <person name="Engels R."/>
            <person name="Freedman E."/>
            <person name="Gellesch M."/>
            <person name="Goldberg J."/>
            <person name="Griggs A."/>
            <person name="Gujja S."/>
            <person name="Heiman D."/>
            <person name="Hepburn T."/>
            <person name="Howarth C."/>
            <person name="Jen D."/>
            <person name="Larson L."/>
            <person name="Lewis B."/>
            <person name="Mehta T."/>
            <person name="Park D."/>
            <person name="Pearson M."/>
            <person name="Roberts A."/>
            <person name="Saif S."/>
            <person name="Shenoy N."/>
            <person name="Sisk P."/>
            <person name="Stolte C."/>
            <person name="Sykes S."/>
            <person name="Walk T."/>
            <person name="White J."/>
            <person name="Yandava C."/>
            <person name="Burger G."/>
            <person name="Gray M.W."/>
            <person name="Holland P.W.H."/>
            <person name="King N."/>
            <person name="Lang F.B.F."/>
            <person name="Roger A.J."/>
            <person name="Ruiz-Trillo I."/>
            <person name="Lander E."/>
            <person name="Nusbaum C."/>
        </authorList>
    </citation>
    <scope>NUCLEOTIDE SEQUENCE [LARGE SCALE GENOMIC DNA]</scope>
    <source>
        <strain evidence="6">ATCC 38327</strain>
    </source>
</reference>
<sequence length="960" mass="108033">MDPAPPTSTGATASAAQTGRPASPETTQTTSPDASSTRTSPTKINTDASTVAPTTSTSGSALPPSSARRASLHPGGSSPSPIPSSTTAIIPPVPGADEKTRIEALLATAEGEFRATLADVAGDDDTLAKFRVEYEKLHRSLVRSVMTGCRLFDQYAHMHRAFHENVHTAKVLSESTSHDEATIRTLRGQIKRANEFLESARVKEDKSKDELRQLRIEVNDLRATVAQGVGLSAAQERTINDLVKVKEEALKDLDTELERIAHLRTRVADMADTTRHLDAERRLLEADIHLLKEKVAARKMDVDAELRNKENLEADLRDMRDVVSVKIAEVKQKQDHVNRAIDDIALLQNQAKTQKQMLDKLARDHETLVTKADKYRAECDEQIMVTNALVEENNGILKELRKREVDLAKVGDDLAKNTKVHDGLQKKIRALEAKKHEAESTVRTLAAENEATYCAMDQIKADIDKSKKTIEDLTREKTLVEQNYKKLATETEREQNLSFLLLQTRLNFEQDQAQSLRVITKHEKALAALEEDKRAYETKIAAVQEQVSTLLGHIKKRETEAFSLKRQVVDSETKLKYQQNLYETVQSDRNLHAKNLVESQHEIAEMRRQLKVMNFQINGLKEEHQLKQDQLAREIADQDKLHKEIEAIDNETRNLKHQNELAQVYVRSQIAEENRLSQFVKEAEGEKQKQEHSMALVVSERDRLSAQLIKQDADLLHVYDAIKAHQYALLRSQKHYLQKKQQLTALEAEIRALVTEQRLLELQTRDHGSLKQAVHQLKAELLEEQGHIKVLSDEIQKPVNIHRWRRLEGSDPGQLETIQLLHTLQRTLIAKASEDQIKEAEIHAREATYLQLKEIQSRQVGPEVLEQLAAMEQALKARTAKLKHMRTELDMHRAQIKEHKYTLAGLDRELAEGKAVYFEKRREMARRGIALPAVGVGASSGGHGVPSGATASSTSGGLRA</sequence>
<dbReference type="STRING" id="578462.A0A0L0S7K3"/>
<accession>A0A0L0S7K3</accession>
<evidence type="ECO:0000256" key="1">
    <source>
        <dbReference type="ARBA" id="ARBA00023054"/>
    </source>
</evidence>
<organism evidence="5 6">
    <name type="scientific">Allomyces macrogynus (strain ATCC 38327)</name>
    <name type="common">Allomyces javanicus var. macrogynus</name>
    <dbReference type="NCBI Taxonomy" id="578462"/>
    <lineage>
        <taxon>Eukaryota</taxon>
        <taxon>Fungi</taxon>
        <taxon>Fungi incertae sedis</taxon>
        <taxon>Blastocladiomycota</taxon>
        <taxon>Blastocladiomycetes</taxon>
        <taxon>Blastocladiales</taxon>
        <taxon>Blastocladiaceae</taxon>
        <taxon>Allomyces</taxon>
    </lineage>
</organism>
<feature type="coiled-coil region" evidence="2">
    <location>
        <begin position="421"/>
        <end position="490"/>
    </location>
</feature>
<evidence type="ECO:0000256" key="2">
    <source>
        <dbReference type="SAM" id="Coils"/>
    </source>
</evidence>
<dbReference type="PANTHER" id="PTHR32083:SF0">
    <property type="entry name" value="CILIA AND FLAGELLA-ASSOCIATED PROTEIN 58"/>
    <property type="match status" value="1"/>
</dbReference>
<reference evidence="5 6" key="1">
    <citation type="submission" date="2009-11" db="EMBL/GenBank/DDBJ databases">
        <title>Annotation of Allomyces macrogynus ATCC 38327.</title>
        <authorList>
            <consortium name="The Broad Institute Genome Sequencing Platform"/>
            <person name="Russ C."/>
            <person name="Cuomo C."/>
            <person name="Burger G."/>
            <person name="Gray M.W."/>
            <person name="Holland P.W.H."/>
            <person name="King N."/>
            <person name="Lang F.B.F."/>
            <person name="Roger A.J."/>
            <person name="Ruiz-Trillo I."/>
            <person name="Young S.K."/>
            <person name="Zeng Q."/>
            <person name="Gargeya S."/>
            <person name="Fitzgerald M."/>
            <person name="Haas B."/>
            <person name="Abouelleil A."/>
            <person name="Alvarado L."/>
            <person name="Arachchi H.M."/>
            <person name="Berlin A."/>
            <person name="Chapman S.B."/>
            <person name="Gearin G."/>
            <person name="Goldberg J."/>
            <person name="Griggs A."/>
            <person name="Gujja S."/>
            <person name="Hansen M."/>
            <person name="Heiman D."/>
            <person name="Howarth C."/>
            <person name="Larimer J."/>
            <person name="Lui A."/>
            <person name="MacDonald P.J.P."/>
            <person name="McCowen C."/>
            <person name="Montmayeur A."/>
            <person name="Murphy C."/>
            <person name="Neiman D."/>
            <person name="Pearson M."/>
            <person name="Priest M."/>
            <person name="Roberts A."/>
            <person name="Saif S."/>
            <person name="Shea T."/>
            <person name="Sisk P."/>
            <person name="Stolte C."/>
            <person name="Sykes S."/>
            <person name="Wortman J."/>
            <person name="Nusbaum C."/>
            <person name="Birren B."/>
        </authorList>
    </citation>
    <scope>NUCLEOTIDE SEQUENCE [LARGE SCALE GENOMIC DNA]</scope>
    <source>
        <strain evidence="5 6">ATCC 38327</strain>
    </source>
</reference>
<feature type="coiled-coil region" evidence="2">
    <location>
        <begin position="736"/>
        <end position="763"/>
    </location>
</feature>
<feature type="compositionally biased region" description="Low complexity" evidence="3">
    <location>
        <begin position="946"/>
        <end position="960"/>
    </location>
</feature>